<protein>
    <submittedName>
        <fullName evidence="2">Uncharacterized protein</fullName>
    </submittedName>
</protein>
<evidence type="ECO:0000256" key="1">
    <source>
        <dbReference type="SAM" id="MobiDB-lite"/>
    </source>
</evidence>
<dbReference type="EMBL" id="ML995278">
    <property type="protein sequence ID" value="KAF2174324.1"/>
    <property type="molecule type" value="Genomic_DNA"/>
</dbReference>
<name>A0A6A6D4G5_9PEZI</name>
<accession>A0A6A6D4G5</accession>
<feature type="compositionally biased region" description="Polar residues" evidence="1">
    <location>
        <begin position="116"/>
        <end position="129"/>
    </location>
</feature>
<evidence type="ECO:0000313" key="2">
    <source>
        <dbReference type="EMBL" id="KAF2174324.1"/>
    </source>
</evidence>
<sequence>MTGIRKDENLRWPRGFLHIARCQVAACQPTDPLQHFHTNNLASVMAWSDGAWQAEHAQMPNISRSIRMIRMDEAEYPVDGQARDRSVSRKALQNRQHHKVQSLECLPLTIYKARNSPKTQPAKSPNTLIEPSAPSTRASPAPLLPFVLSTVINIDDTDNGFGSRLRDDEGLAITGERPRLTVEIDLSQLQRPAPQPVISAPDFDTNESDAGAVMKRQ</sequence>
<gene>
    <name evidence="2" type="ORF">K469DRAFT_756763</name>
</gene>
<keyword evidence="3" id="KW-1185">Reference proteome</keyword>
<organism evidence="2 3">
    <name type="scientific">Zopfia rhizophila CBS 207.26</name>
    <dbReference type="NCBI Taxonomy" id="1314779"/>
    <lineage>
        <taxon>Eukaryota</taxon>
        <taxon>Fungi</taxon>
        <taxon>Dikarya</taxon>
        <taxon>Ascomycota</taxon>
        <taxon>Pezizomycotina</taxon>
        <taxon>Dothideomycetes</taxon>
        <taxon>Dothideomycetes incertae sedis</taxon>
        <taxon>Zopfiaceae</taxon>
        <taxon>Zopfia</taxon>
    </lineage>
</organism>
<dbReference type="Proteomes" id="UP000800200">
    <property type="component" value="Unassembled WGS sequence"/>
</dbReference>
<feature type="region of interest" description="Disordered" evidence="1">
    <location>
        <begin position="115"/>
        <end position="139"/>
    </location>
</feature>
<evidence type="ECO:0000313" key="3">
    <source>
        <dbReference type="Proteomes" id="UP000800200"/>
    </source>
</evidence>
<reference evidence="2" key="1">
    <citation type="journal article" date="2020" name="Stud. Mycol.">
        <title>101 Dothideomycetes genomes: a test case for predicting lifestyles and emergence of pathogens.</title>
        <authorList>
            <person name="Haridas S."/>
            <person name="Albert R."/>
            <person name="Binder M."/>
            <person name="Bloem J."/>
            <person name="Labutti K."/>
            <person name="Salamov A."/>
            <person name="Andreopoulos B."/>
            <person name="Baker S."/>
            <person name="Barry K."/>
            <person name="Bills G."/>
            <person name="Bluhm B."/>
            <person name="Cannon C."/>
            <person name="Castanera R."/>
            <person name="Culley D."/>
            <person name="Daum C."/>
            <person name="Ezra D."/>
            <person name="Gonzalez J."/>
            <person name="Henrissat B."/>
            <person name="Kuo A."/>
            <person name="Liang C."/>
            <person name="Lipzen A."/>
            <person name="Lutzoni F."/>
            <person name="Magnuson J."/>
            <person name="Mondo S."/>
            <person name="Nolan M."/>
            <person name="Ohm R."/>
            <person name="Pangilinan J."/>
            <person name="Park H.-J."/>
            <person name="Ramirez L."/>
            <person name="Alfaro M."/>
            <person name="Sun H."/>
            <person name="Tritt A."/>
            <person name="Yoshinaga Y."/>
            <person name="Zwiers L.-H."/>
            <person name="Turgeon B."/>
            <person name="Goodwin S."/>
            <person name="Spatafora J."/>
            <person name="Crous P."/>
            <person name="Grigoriev I."/>
        </authorList>
    </citation>
    <scope>NUCLEOTIDE SEQUENCE</scope>
    <source>
        <strain evidence="2">CBS 207.26</strain>
    </source>
</reference>
<feature type="region of interest" description="Disordered" evidence="1">
    <location>
        <begin position="189"/>
        <end position="217"/>
    </location>
</feature>
<dbReference type="AlphaFoldDB" id="A0A6A6D4G5"/>
<proteinExistence type="predicted"/>